<dbReference type="Proteomes" id="UP000011885">
    <property type="component" value="Unassembled WGS sequence"/>
</dbReference>
<accession>M5UBW1</accession>
<sequence>MATDLQSEQSALTADQATSPSTGTSTNRSTGERYQRIRAMSVNIAAPLTPEDCAMQTMPDVSPTRWHLAHTTWFFETFLLKEQPGFRPFHSDFERLFNSYYNSVGEPFPRHRRGQLSRPGLEETLQYRQHVDVAVSQLIDQGELNEHQRYVLELGLHHEQQHQELMLTDIKHVLASNPLYPIYTKNTATNNNTEASLSTTLQWSETPETIVEIGHNGKGFAYDNESPRHRELIQPHAIADRCVTNGEYLEFINAGGYQQPEHWLSLGWTAVNENGWKAPQYWVRGDEDWRQFTLSGLRPLDLHEPVCHVSYFEADAYARWSGKRLPTEFEWEHAATANPTGSVFADRLMESGHVIHPRTAGASDFTGNVWEWTGSQYLPYPGYRPVSGALGEYNGKFMCNQFVLRGGSCATSSDHIRLSYRNFFPPDARWQFSGFRLADSR</sequence>
<comment type="pathway">
    <text evidence="3">Amino-acid biosynthesis; ergothioneine biosynthesis.</text>
</comment>
<evidence type="ECO:0000259" key="6">
    <source>
        <dbReference type="Pfam" id="PF12867"/>
    </source>
</evidence>
<dbReference type="GO" id="GO:0052699">
    <property type="term" value="P:ergothioneine biosynthetic process"/>
    <property type="evidence" value="ECO:0007669"/>
    <property type="project" value="InterPro"/>
</dbReference>
<evidence type="ECO:0000313" key="7">
    <source>
        <dbReference type="EMBL" id="EMI55341.1"/>
    </source>
</evidence>
<feature type="domain" description="DinB-like" evidence="6">
    <location>
        <begin position="34"/>
        <end position="165"/>
    </location>
</feature>
<feature type="domain" description="Sulfatase-modifying factor enzyme-like" evidence="5">
    <location>
        <begin position="214"/>
        <end position="344"/>
    </location>
</feature>
<feature type="region of interest" description="Disordered" evidence="4">
    <location>
        <begin position="1"/>
        <end position="33"/>
    </location>
</feature>
<dbReference type="InterPro" id="IPR051043">
    <property type="entry name" value="Sulfatase_Mod_Factor_Kinase"/>
</dbReference>
<evidence type="ECO:0000256" key="4">
    <source>
        <dbReference type="SAM" id="MobiDB-lite"/>
    </source>
</evidence>
<evidence type="ECO:0000256" key="2">
    <source>
        <dbReference type="ARBA" id="ARBA00023004"/>
    </source>
</evidence>
<dbReference type="OrthoDB" id="9812426at2"/>
<dbReference type="PANTHER" id="PTHR23150:SF36">
    <property type="entry name" value="HERCYNINE OXYGENASE"/>
    <property type="match status" value="1"/>
</dbReference>
<keyword evidence="2" id="KW-0408">Iron</keyword>
<protein>
    <submittedName>
        <fullName evidence="7">Formylglycine-generating sulfatase enzyme</fullName>
    </submittedName>
</protein>
<dbReference type="InterPro" id="IPR042095">
    <property type="entry name" value="SUMF_sf"/>
</dbReference>
<organism evidence="7 8">
    <name type="scientific">Rhodopirellula sallentina SM41</name>
    <dbReference type="NCBI Taxonomy" id="1263870"/>
    <lineage>
        <taxon>Bacteria</taxon>
        <taxon>Pseudomonadati</taxon>
        <taxon>Planctomycetota</taxon>
        <taxon>Planctomycetia</taxon>
        <taxon>Pirellulales</taxon>
        <taxon>Pirellulaceae</taxon>
        <taxon>Rhodopirellula</taxon>
    </lineage>
</organism>
<dbReference type="RefSeq" id="WP_008679958.1">
    <property type="nucleotide sequence ID" value="NZ_ANOH01000218.1"/>
</dbReference>
<dbReference type="EMBL" id="ANOH01000218">
    <property type="protein sequence ID" value="EMI55341.1"/>
    <property type="molecule type" value="Genomic_DNA"/>
</dbReference>
<dbReference type="InterPro" id="IPR017806">
    <property type="entry name" value="EgtB"/>
</dbReference>
<dbReference type="Pfam" id="PF12867">
    <property type="entry name" value="DinB_2"/>
    <property type="match status" value="1"/>
</dbReference>
<dbReference type="AlphaFoldDB" id="M5UBW1"/>
<dbReference type="Pfam" id="PF03781">
    <property type="entry name" value="FGE-sulfatase"/>
    <property type="match status" value="2"/>
</dbReference>
<dbReference type="InterPro" id="IPR024775">
    <property type="entry name" value="DinB-like"/>
</dbReference>
<dbReference type="PANTHER" id="PTHR23150">
    <property type="entry name" value="SULFATASE MODIFYING FACTOR 1, 2"/>
    <property type="match status" value="1"/>
</dbReference>
<dbReference type="Gene3D" id="3.90.1580.10">
    <property type="entry name" value="paralog of FGE (formylglycine-generating enzyme)"/>
    <property type="match status" value="1"/>
</dbReference>
<reference evidence="7 8" key="1">
    <citation type="journal article" date="2013" name="Mar. Genomics">
        <title>Expression of sulfatases in Rhodopirellula baltica and the diversity of sulfatases in the genus Rhodopirellula.</title>
        <authorList>
            <person name="Wegner C.E."/>
            <person name="Richter-Heitmann T."/>
            <person name="Klindworth A."/>
            <person name="Klockow C."/>
            <person name="Richter M."/>
            <person name="Achstetter T."/>
            <person name="Glockner F.O."/>
            <person name="Harder J."/>
        </authorList>
    </citation>
    <scope>NUCLEOTIDE SEQUENCE [LARGE SCALE GENOMIC DNA]</scope>
    <source>
        <strain evidence="7 8">SM41</strain>
    </source>
</reference>
<keyword evidence="8" id="KW-1185">Reference proteome</keyword>
<dbReference type="SUPFAM" id="SSF56436">
    <property type="entry name" value="C-type lectin-like"/>
    <property type="match status" value="1"/>
</dbReference>
<gene>
    <name evidence="7" type="ORF">RSSM_03153</name>
</gene>
<proteinExistence type="predicted"/>
<comment type="caution">
    <text evidence="7">The sequence shown here is derived from an EMBL/GenBank/DDBJ whole genome shotgun (WGS) entry which is preliminary data.</text>
</comment>
<name>M5UBW1_9BACT</name>
<evidence type="ECO:0000313" key="8">
    <source>
        <dbReference type="Proteomes" id="UP000011885"/>
    </source>
</evidence>
<feature type="domain" description="Sulfatase-modifying factor enzyme-like" evidence="5">
    <location>
        <begin position="359"/>
        <end position="438"/>
    </location>
</feature>
<evidence type="ECO:0000259" key="5">
    <source>
        <dbReference type="Pfam" id="PF03781"/>
    </source>
</evidence>
<evidence type="ECO:0000256" key="1">
    <source>
        <dbReference type="ARBA" id="ARBA00023002"/>
    </source>
</evidence>
<evidence type="ECO:0000256" key="3">
    <source>
        <dbReference type="ARBA" id="ARBA00037882"/>
    </source>
</evidence>
<dbReference type="InterPro" id="IPR005532">
    <property type="entry name" value="SUMF_dom"/>
</dbReference>
<dbReference type="PATRIC" id="fig|1263870.3.peg.3344"/>
<feature type="compositionally biased region" description="Polar residues" evidence="4">
    <location>
        <begin position="1"/>
        <end position="29"/>
    </location>
</feature>
<dbReference type="NCBIfam" id="TIGR03440">
    <property type="entry name" value="egtB_TIGR03440"/>
    <property type="match status" value="1"/>
</dbReference>
<keyword evidence="1" id="KW-0560">Oxidoreductase</keyword>
<dbReference type="InterPro" id="IPR016187">
    <property type="entry name" value="CTDL_fold"/>
</dbReference>